<protein>
    <recommendedName>
        <fullName evidence="5 6">Cell division protein FtsA</fullName>
    </recommendedName>
</protein>
<sequence>MKKRKIVTGLDIGTTKICALIAEIGGENNVEIIGIGLAPSNGLRKGIVVDIDKTSHAIKSAIQKAERMAGQKVDSAYVGIAGSHIKSINSHGVVAVTGDEKEIKESDIKRVIDAARIIPVSAEEDILHVLPREFIVDGSPGIQDPLGMSGVRLEVETHIIKGASTSIQNLVKSVLRAGLSVDEVVLEPLASSQAVLSEDEKELGAVLVDIGGGTTDVIVFHEGSIAHTSVLPVGGNHVSNDIAVGLRTPVSEAEKIKIMHGSVLPDEIDESEKIEVLAASGKERKKLSRKMLCQVIEPRMNEMFNLVKKELDSAGSADLTPAGLILTGGASLLEGSERLASDITELPVRIGEPDYVSGLSNVIDNPVYIKKGDTIPRAIFSTAVGLIEFALENGDAKNSNVSSNSSNNSKEIVSGFFNKLKNWFSEFF</sequence>
<dbReference type="InterPro" id="IPR020823">
    <property type="entry name" value="Cell_div_FtsA"/>
</dbReference>
<dbReference type="GO" id="GO:0043093">
    <property type="term" value="P:FtsZ-dependent cytokinesis"/>
    <property type="evidence" value="ECO:0007669"/>
    <property type="project" value="UniProtKB-UniRule"/>
</dbReference>
<reference evidence="9 10" key="2">
    <citation type="submission" date="2016-10" db="EMBL/GenBank/DDBJ databases">
        <authorList>
            <person name="de Groot N.N."/>
        </authorList>
    </citation>
    <scope>NUCLEOTIDE SEQUENCE [LARGE SCALE GENOMIC DNA]</scope>
    <source>
        <strain evidence="9 10">WG7</strain>
    </source>
</reference>
<name>A0A1G6HNZ5_9FIRM</name>
<dbReference type="Gene3D" id="3.30.1490.110">
    <property type="match status" value="1"/>
</dbReference>
<dbReference type="EMBL" id="FNEH01000001">
    <property type="protein sequence ID" value="SDI09326.1"/>
    <property type="molecule type" value="Genomic_DNA"/>
</dbReference>
<evidence type="ECO:0000256" key="2">
    <source>
        <dbReference type="ARBA" id="ARBA00022618"/>
    </source>
</evidence>
<gene>
    <name evidence="5" type="primary">ftsA</name>
    <name evidence="8" type="ORF">SAMN04488597_10126</name>
    <name evidence="9" type="ORF">SAMN04515654_101248</name>
</gene>
<organism evidence="8 11">
    <name type="scientific">Halanaerobium congolense</name>
    <dbReference type="NCBI Taxonomy" id="54121"/>
    <lineage>
        <taxon>Bacteria</taxon>
        <taxon>Bacillati</taxon>
        <taxon>Bacillota</taxon>
        <taxon>Clostridia</taxon>
        <taxon>Halanaerobiales</taxon>
        <taxon>Halanaerobiaceae</taxon>
        <taxon>Halanaerobium</taxon>
    </lineage>
</organism>
<evidence type="ECO:0000256" key="3">
    <source>
        <dbReference type="ARBA" id="ARBA00023136"/>
    </source>
</evidence>
<keyword evidence="4 5" id="KW-0131">Cell cycle</keyword>
<evidence type="ECO:0000256" key="1">
    <source>
        <dbReference type="ARBA" id="ARBA00022475"/>
    </source>
</evidence>
<keyword evidence="3 5" id="KW-0472">Membrane</keyword>
<reference evidence="8 11" key="1">
    <citation type="submission" date="2016-10" db="EMBL/GenBank/DDBJ databases">
        <authorList>
            <person name="Varghese N."/>
            <person name="Submissions S."/>
        </authorList>
    </citation>
    <scope>NUCLEOTIDE SEQUENCE [LARGE SCALE GENOMIC DNA]</scope>
    <source>
        <strain evidence="8 11">WG10</strain>
    </source>
</reference>
<dbReference type="SMART" id="SM00842">
    <property type="entry name" value="FtsA"/>
    <property type="match status" value="1"/>
</dbReference>
<dbReference type="CDD" id="cd24048">
    <property type="entry name" value="ASKHA_NBD_FtsA"/>
    <property type="match status" value="1"/>
</dbReference>
<comment type="subcellular location">
    <subcellularLocation>
        <location evidence="5">Cell membrane</location>
        <topology evidence="5">Peripheral membrane protein</topology>
        <orientation evidence="5">Cytoplasmic side</orientation>
    </subcellularLocation>
    <text evidence="5">Localizes to the Z ring in an FtsZ-dependent manner. Targeted to the membrane through a conserved C-terminal amphipathic helix.</text>
</comment>
<dbReference type="Gene3D" id="3.30.420.40">
    <property type="match status" value="2"/>
</dbReference>
<comment type="subunit">
    <text evidence="5">Self-interacts. Interacts with FtsZ.</text>
</comment>
<dbReference type="InterPro" id="IPR050696">
    <property type="entry name" value="FtsA/MreB"/>
</dbReference>
<dbReference type="Pfam" id="PF02491">
    <property type="entry name" value="SHS2_FTSA"/>
    <property type="match status" value="1"/>
</dbReference>
<dbReference type="GO" id="GO:0032153">
    <property type="term" value="C:cell division site"/>
    <property type="evidence" value="ECO:0007669"/>
    <property type="project" value="UniProtKB-UniRule"/>
</dbReference>
<evidence type="ECO:0000313" key="11">
    <source>
        <dbReference type="Proteomes" id="UP000324896"/>
    </source>
</evidence>
<evidence type="ECO:0000313" key="10">
    <source>
        <dbReference type="Proteomes" id="UP000198945"/>
    </source>
</evidence>
<dbReference type="InterPro" id="IPR003494">
    <property type="entry name" value="SHS2_FtsA"/>
</dbReference>
<dbReference type="PANTHER" id="PTHR32432">
    <property type="entry name" value="CELL DIVISION PROTEIN FTSA-RELATED"/>
    <property type="match status" value="1"/>
</dbReference>
<dbReference type="SUPFAM" id="SSF53067">
    <property type="entry name" value="Actin-like ATPase domain"/>
    <property type="match status" value="2"/>
</dbReference>
<evidence type="ECO:0000256" key="5">
    <source>
        <dbReference type="HAMAP-Rule" id="MF_02033"/>
    </source>
</evidence>
<feature type="domain" description="SHS2" evidence="7">
    <location>
        <begin position="7"/>
        <end position="195"/>
    </location>
</feature>
<evidence type="ECO:0000313" key="8">
    <source>
        <dbReference type="EMBL" id="SDB95216.1"/>
    </source>
</evidence>
<dbReference type="NCBIfam" id="TIGR01174">
    <property type="entry name" value="ftsA"/>
    <property type="match status" value="1"/>
</dbReference>
<accession>A0A1G6HNZ5</accession>
<evidence type="ECO:0000256" key="6">
    <source>
        <dbReference type="PIRNR" id="PIRNR003101"/>
    </source>
</evidence>
<dbReference type="AlphaFoldDB" id="A0A1G6HNZ5"/>
<evidence type="ECO:0000313" key="9">
    <source>
        <dbReference type="EMBL" id="SDI09326.1"/>
    </source>
</evidence>
<dbReference type="GO" id="GO:0009898">
    <property type="term" value="C:cytoplasmic side of plasma membrane"/>
    <property type="evidence" value="ECO:0007669"/>
    <property type="project" value="UniProtKB-UniRule"/>
</dbReference>
<dbReference type="HAMAP" id="MF_02033">
    <property type="entry name" value="FtsA"/>
    <property type="match status" value="1"/>
</dbReference>
<evidence type="ECO:0000259" key="7">
    <source>
        <dbReference type="SMART" id="SM00842"/>
    </source>
</evidence>
<keyword evidence="2 5" id="KW-0132">Cell division</keyword>
<dbReference type="PIRSF" id="PIRSF003101">
    <property type="entry name" value="FtsA"/>
    <property type="match status" value="1"/>
</dbReference>
<dbReference type="EMBL" id="FMYT01000001">
    <property type="protein sequence ID" value="SDB95216.1"/>
    <property type="molecule type" value="Genomic_DNA"/>
</dbReference>
<dbReference type="Pfam" id="PF14450">
    <property type="entry name" value="FtsA"/>
    <property type="match status" value="2"/>
</dbReference>
<dbReference type="RefSeq" id="WP_089716489.1">
    <property type="nucleotide sequence ID" value="NZ_FMYT01000001.1"/>
</dbReference>
<dbReference type="PANTHER" id="PTHR32432:SF4">
    <property type="entry name" value="CELL DIVISION PROTEIN FTSA"/>
    <property type="match status" value="1"/>
</dbReference>
<comment type="function">
    <text evidence="5 6">Cell division protein that is involved in the assembly of the Z ring. May serve as a membrane anchor for the Z ring.</text>
</comment>
<evidence type="ECO:0000256" key="4">
    <source>
        <dbReference type="ARBA" id="ARBA00023306"/>
    </source>
</evidence>
<comment type="similarity">
    <text evidence="5 6">Belongs to the FtsA/MreB family.</text>
</comment>
<dbReference type="Proteomes" id="UP000324896">
    <property type="component" value="Unassembled WGS sequence"/>
</dbReference>
<keyword evidence="1 5" id="KW-1003">Cell membrane</keyword>
<dbReference type="InterPro" id="IPR043129">
    <property type="entry name" value="ATPase_NBD"/>
</dbReference>
<proteinExistence type="inferred from homology"/>
<dbReference type="Proteomes" id="UP000198945">
    <property type="component" value="Unassembled WGS sequence"/>
</dbReference>